<comment type="caution">
    <text evidence="1">The sequence shown here is derived from an EMBL/GenBank/DDBJ whole genome shotgun (WGS) entry which is preliminary data.</text>
</comment>
<dbReference type="InterPro" id="IPR052709">
    <property type="entry name" value="Transposase-MT_Hybrid"/>
</dbReference>
<dbReference type="Pfam" id="PF01359">
    <property type="entry name" value="Transposase_1"/>
    <property type="match status" value="1"/>
</dbReference>
<sequence>MSVNLKHYGLIELSLIVILDIMSQTKVINWFEEELDDNKHSIPAPVSDSDGDTEYSKQYTVQLRNSQTKVILKCLMRMLELGDEEHNIYNGIRYIATFKRLRAKSRRTLCDAKKTFWTNYVNSLKNNVPANIVRNEFRRIMGKCSSVIPGLLNNGVMTSSSRNFDPEFLKIKDAAEKRNLNFTSDNTEHYNTPFTSEELEALRSQPVHNSYNAFHHSTLYGRYSGNPRRLRPAGVRFRELLSELDVHSPSVHILEYTTTPPWIMRRSMFDVSLSRSFKNFTPDFVYRLRFSELLSGYPNYSLVFTDGSRIDDYKEACDLDLVKENVKLEVVTEEESESTAVHQDSSVSSETRNIAREELLMIEQNHKNFDNFEKLGRNAFLECSKYDKLYTGEDKSKTKSCSYRFDSSKHSDTSCSSMKCTICAGQVPPGAISVAAVVRNGSSYSFSRCRSVIKFFNAQFIGSSQVYGPNIMSKQMVCRWCRQFSEGRQSVHDEECSGRPSLINDDCVELVRQCILENRRFTITELSSHFPQISRSLLHEIVTKHLLFKKVCARWVPKNLTPEHKVQRLGAALTFQQRYHDNGDEFLDRIVTGDEIWISHFTLETKQQSMHWRHSGSRVRTKFKQTLSVWKVMCTVFWDRKGILLIDFLPRGETVNADRYCETLRKLRRAIQNKRRGMLTAGVVLLHDNACPHTARRTAAVLTEFGWELFDHPPYSPDLAPSNFHVFLHLKKFLSSGERFGNDKELKTSVTCWFHSQAAEFYDRGIQKLIPRYDKCLNSDGGYVKK</sequence>
<gene>
    <name evidence="1" type="ORF">ANN_10835</name>
</gene>
<evidence type="ECO:0000313" key="1">
    <source>
        <dbReference type="EMBL" id="KAJ4440986.1"/>
    </source>
</evidence>
<protein>
    <recommendedName>
        <fullName evidence="3">Histone-lysine N-methyltransferase SETMAR</fullName>
    </recommendedName>
</protein>
<proteinExistence type="predicted"/>
<dbReference type="Proteomes" id="UP001148838">
    <property type="component" value="Unassembled WGS sequence"/>
</dbReference>
<dbReference type="PANTHER" id="PTHR46060:SF1">
    <property type="entry name" value="MARINER MOS1 TRANSPOSASE-LIKE PROTEIN"/>
    <property type="match status" value="1"/>
</dbReference>
<name>A0ABQ8T4R2_PERAM</name>
<evidence type="ECO:0008006" key="3">
    <source>
        <dbReference type="Google" id="ProtNLM"/>
    </source>
</evidence>
<dbReference type="PANTHER" id="PTHR46060">
    <property type="entry name" value="MARINER MOS1 TRANSPOSASE-LIKE PROTEIN"/>
    <property type="match status" value="1"/>
</dbReference>
<dbReference type="InterPro" id="IPR036397">
    <property type="entry name" value="RNaseH_sf"/>
</dbReference>
<accession>A0ABQ8T4R2</accession>
<evidence type="ECO:0000313" key="2">
    <source>
        <dbReference type="Proteomes" id="UP001148838"/>
    </source>
</evidence>
<keyword evidence="2" id="KW-1185">Reference proteome</keyword>
<reference evidence="1 2" key="1">
    <citation type="journal article" date="2022" name="Allergy">
        <title>Genome assembly and annotation of Periplaneta americana reveal a comprehensive cockroach allergen profile.</title>
        <authorList>
            <person name="Wang L."/>
            <person name="Xiong Q."/>
            <person name="Saelim N."/>
            <person name="Wang L."/>
            <person name="Nong W."/>
            <person name="Wan A.T."/>
            <person name="Shi M."/>
            <person name="Liu X."/>
            <person name="Cao Q."/>
            <person name="Hui J.H.L."/>
            <person name="Sookrung N."/>
            <person name="Leung T.F."/>
            <person name="Tungtrongchitr A."/>
            <person name="Tsui S.K.W."/>
        </authorList>
    </citation>
    <scope>NUCLEOTIDE SEQUENCE [LARGE SCALE GENOMIC DNA]</scope>
    <source>
        <strain evidence="1">PWHHKU_190912</strain>
    </source>
</reference>
<organism evidence="1 2">
    <name type="scientific">Periplaneta americana</name>
    <name type="common">American cockroach</name>
    <name type="synonym">Blatta americana</name>
    <dbReference type="NCBI Taxonomy" id="6978"/>
    <lineage>
        <taxon>Eukaryota</taxon>
        <taxon>Metazoa</taxon>
        <taxon>Ecdysozoa</taxon>
        <taxon>Arthropoda</taxon>
        <taxon>Hexapoda</taxon>
        <taxon>Insecta</taxon>
        <taxon>Pterygota</taxon>
        <taxon>Neoptera</taxon>
        <taxon>Polyneoptera</taxon>
        <taxon>Dictyoptera</taxon>
        <taxon>Blattodea</taxon>
        <taxon>Blattoidea</taxon>
        <taxon>Blattidae</taxon>
        <taxon>Blattinae</taxon>
        <taxon>Periplaneta</taxon>
    </lineage>
</organism>
<dbReference type="EMBL" id="JAJSOF020000015">
    <property type="protein sequence ID" value="KAJ4440986.1"/>
    <property type="molecule type" value="Genomic_DNA"/>
</dbReference>
<dbReference type="Gene3D" id="3.30.420.10">
    <property type="entry name" value="Ribonuclease H-like superfamily/Ribonuclease H"/>
    <property type="match status" value="1"/>
</dbReference>
<dbReference type="InterPro" id="IPR001888">
    <property type="entry name" value="Transposase_1"/>
</dbReference>